<dbReference type="NCBIfam" id="TIGR00041">
    <property type="entry name" value="DTMP_kinase"/>
    <property type="match status" value="1"/>
</dbReference>
<evidence type="ECO:0000259" key="9">
    <source>
        <dbReference type="Pfam" id="PF02223"/>
    </source>
</evidence>
<dbReference type="Proteomes" id="UP000823964">
    <property type="component" value="Unassembled WGS sequence"/>
</dbReference>
<name>A0A9D1VC99_9BACT</name>
<keyword evidence="4 8" id="KW-0547">Nucleotide-binding</keyword>
<proteinExistence type="inferred from homology"/>
<evidence type="ECO:0000256" key="8">
    <source>
        <dbReference type="HAMAP-Rule" id="MF_00165"/>
    </source>
</evidence>
<evidence type="ECO:0000256" key="7">
    <source>
        <dbReference type="ARBA" id="ARBA00048743"/>
    </source>
</evidence>
<keyword evidence="2 8" id="KW-0808">Transferase</keyword>
<evidence type="ECO:0000256" key="3">
    <source>
        <dbReference type="ARBA" id="ARBA00022727"/>
    </source>
</evidence>
<comment type="caution">
    <text evidence="10">The sequence shown here is derived from an EMBL/GenBank/DDBJ whole genome shotgun (WGS) entry which is preliminary data.</text>
</comment>
<feature type="binding site" evidence="8">
    <location>
        <begin position="17"/>
        <end position="24"/>
    </location>
    <ligand>
        <name>ATP</name>
        <dbReference type="ChEBI" id="CHEBI:30616"/>
    </ligand>
</feature>
<dbReference type="HAMAP" id="MF_00165">
    <property type="entry name" value="Thymidylate_kinase"/>
    <property type="match status" value="1"/>
</dbReference>
<dbReference type="InterPro" id="IPR018094">
    <property type="entry name" value="Thymidylate_kinase"/>
</dbReference>
<dbReference type="PANTHER" id="PTHR10344">
    <property type="entry name" value="THYMIDYLATE KINASE"/>
    <property type="match status" value="1"/>
</dbReference>
<dbReference type="GO" id="GO:0004798">
    <property type="term" value="F:dTMP kinase activity"/>
    <property type="evidence" value="ECO:0007669"/>
    <property type="project" value="UniProtKB-UniRule"/>
</dbReference>
<evidence type="ECO:0000256" key="1">
    <source>
        <dbReference type="ARBA" id="ARBA00009776"/>
    </source>
</evidence>
<organism evidence="10 11">
    <name type="scientific">Candidatus Akkermansia intestinigallinarum</name>
    <dbReference type="NCBI Taxonomy" id="2838431"/>
    <lineage>
        <taxon>Bacteria</taxon>
        <taxon>Pseudomonadati</taxon>
        <taxon>Verrucomicrobiota</taxon>
        <taxon>Verrucomicrobiia</taxon>
        <taxon>Verrucomicrobiales</taxon>
        <taxon>Akkermansiaceae</taxon>
        <taxon>Akkermansia</taxon>
    </lineage>
</organism>
<dbReference type="PANTHER" id="PTHR10344:SF4">
    <property type="entry name" value="UMP-CMP KINASE 2, MITOCHONDRIAL"/>
    <property type="match status" value="1"/>
</dbReference>
<dbReference type="GO" id="GO:0006235">
    <property type="term" value="P:dTTP biosynthetic process"/>
    <property type="evidence" value="ECO:0007669"/>
    <property type="project" value="UniProtKB-UniRule"/>
</dbReference>
<keyword evidence="5 8" id="KW-0418">Kinase</keyword>
<keyword evidence="3 8" id="KW-0545">Nucleotide biosynthesis</keyword>
<dbReference type="EMBL" id="DXFQ01000107">
    <property type="protein sequence ID" value="HIX20144.1"/>
    <property type="molecule type" value="Genomic_DNA"/>
</dbReference>
<reference evidence="10" key="1">
    <citation type="journal article" date="2021" name="PeerJ">
        <title>Extensive microbial diversity within the chicken gut microbiome revealed by metagenomics and culture.</title>
        <authorList>
            <person name="Gilroy R."/>
            <person name="Ravi A."/>
            <person name="Getino M."/>
            <person name="Pursley I."/>
            <person name="Horton D.L."/>
            <person name="Alikhan N.F."/>
            <person name="Baker D."/>
            <person name="Gharbi K."/>
            <person name="Hall N."/>
            <person name="Watson M."/>
            <person name="Adriaenssens E.M."/>
            <person name="Foster-Nyarko E."/>
            <person name="Jarju S."/>
            <person name="Secka A."/>
            <person name="Antonio M."/>
            <person name="Oren A."/>
            <person name="Chaudhuri R.R."/>
            <person name="La Ragione R."/>
            <person name="Hildebrand F."/>
            <person name="Pallen M.J."/>
        </authorList>
    </citation>
    <scope>NUCLEOTIDE SEQUENCE</scope>
    <source>
        <strain evidence="10">14975</strain>
    </source>
</reference>
<evidence type="ECO:0000313" key="11">
    <source>
        <dbReference type="Proteomes" id="UP000823964"/>
    </source>
</evidence>
<evidence type="ECO:0000256" key="4">
    <source>
        <dbReference type="ARBA" id="ARBA00022741"/>
    </source>
</evidence>
<dbReference type="GO" id="GO:0005829">
    <property type="term" value="C:cytosol"/>
    <property type="evidence" value="ECO:0007669"/>
    <property type="project" value="TreeGrafter"/>
</dbReference>
<feature type="domain" description="Thymidylate kinase-like" evidence="9">
    <location>
        <begin position="15"/>
        <end position="195"/>
    </location>
</feature>
<dbReference type="Gene3D" id="3.40.50.300">
    <property type="entry name" value="P-loop containing nucleotide triphosphate hydrolases"/>
    <property type="match status" value="1"/>
</dbReference>
<protein>
    <recommendedName>
        <fullName evidence="8">Thymidylate kinase</fullName>
        <ecNumber evidence="8">2.7.4.9</ecNumber>
    </recommendedName>
    <alternativeName>
        <fullName evidence="8">dTMP kinase</fullName>
    </alternativeName>
</protein>
<dbReference type="AlphaFoldDB" id="A0A9D1VC99"/>
<gene>
    <name evidence="8 10" type="primary">tmk</name>
    <name evidence="10" type="ORF">H9862_06025</name>
</gene>
<dbReference type="InterPro" id="IPR027417">
    <property type="entry name" value="P-loop_NTPase"/>
</dbReference>
<keyword evidence="6 8" id="KW-0067">ATP-binding</keyword>
<dbReference type="GO" id="GO:0006233">
    <property type="term" value="P:dTDP biosynthetic process"/>
    <property type="evidence" value="ECO:0007669"/>
    <property type="project" value="InterPro"/>
</dbReference>
<evidence type="ECO:0000256" key="2">
    <source>
        <dbReference type="ARBA" id="ARBA00022679"/>
    </source>
</evidence>
<comment type="catalytic activity">
    <reaction evidence="7 8">
        <text>dTMP + ATP = dTDP + ADP</text>
        <dbReference type="Rhea" id="RHEA:13517"/>
        <dbReference type="ChEBI" id="CHEBI:30616"/>
        <dbReference type="ChEBI" id="CHEBI:58369"/>
        <dbReference type="ChEBI" id="CHEBI:63528"/>
        <dbReference type="ChEBI" id="CHEBI:456216"/>
        <dbReference type="EC" id="2.7.4.9"/>
    </reaction>
</comment>
<comment type="similarity">
    <text evidence="1 8">Belongs to the thymidylate kinase family.</text>
</comment>
<dbReference type="GO" id="GO:0005524">
    <property type="term" value="F:ATP binding"/>
    <property type="evidence" value="ECO:0007669"/>
    <property type="project" value="UniProtKB-UniRule"/>
</dbReference>
<evidence type="ECO:0000256" key="6">
    <source>
        <dbReference type="ARBA" id="ARBA00022840"/>
    </source>
</evidence>
<comment type="function">
    <text evidence="8">Phosphorylation of dTMP to form dTDP in both de novo and salvage pathways of dTTP synthesis.</text>
</comment>
<sequence length="207" mass="23439">MESDSPHLRGCLVVFEGIDGTGKSTHIQLLAQYLRARGIDVVTDCEPTHGPWGMKVREAALAGERLSLSDEIACLLEDRREHVRDVIEPSLEQGKWVLLDRYYLSMMAYQGASGAGVEDIREWNEAFATIPDVAFWLDIPIETALERRKTRGGPGDAFEQEPFLARCAQIYSSMEMPWLRRIEADGEVDETQARIREVIREMLASRD</sequence>
<evidence type="ECO:0000313" key="10">
    <source>
        <dbReference type="EMBL" id="HIX20144.1"/>
    </source>
</evidence>
<dbReference type="SUPFAM" id="SSF52540">
    <property type="entry name" value="P-loop containing nucleoside triphosphate hydrolases"/>
    <property type="match status" value="1"/>
</dbReference>
<accession>A0A9D1VC99</accession>
<dbReference type="GO" id="GO:0006227">
    <property type="term" value="P:dUDP biosynthetic process"/>
    <property type="evidence" value="ECO:0007669"/>
    <property type="project" value="TreeGrafter"/>
</dbReference>
<evidence type="ECO:0000256" key="5">
    <source>
        <dbReference type="ARBA" id="ARBA00022777"/>
    </source>
</evidence>
<dbReference type="InterPro" id="IPR039430">
    <property type="entry name" value="Thymidylate_kin-like_dom"/>
</dbReference>
<dbReference type="EC" id="2.7.4.9" evidence="8"/>
<reference evidence="10" key="2">
    <citation type="submission" date="2021-04" db="EMBL/GenBank/DDBJ databases">
        <authorList>
            <person name="Gilroy R."/>
        </authorList>
    </citation>
    <scope>NUCLEOTIDE SEQUENCE</scope>
    <source>
        <strain evidence="10">14975</strain>
    </source>
</reference>
<dbReference type="CDD" id="cd01672">
    <property type="entry name" value="TMPK"/>
    <property type="match status" value="1"/>
</dbReference>
<dbReference type="Pfam" id="PF02223">
    <property type="entry name" value="Thymidylate_kin"/>
    <property type="match status" value="1"/>
</dbReference>